<keyword evidence="1" id="KW-0812">Transmembrane</keyword>
<sequence>MHYRDQKKEFSNSFQNNWEGGIVIQIRITSFLYTVKFLKYSSYRQLKFSNILNIKKFWGPKKNRKINTNYLISFIAIYRYLKYTFLFSFFTKNIDNFFLAKSKYLKIECKDLYDYCHLKIIRIHWHNFFLIAFEVQILTKFIFHKFGLQLVTIILKELKFWCIQFRPLKHKPSISPTTGNYIL</sequence>
<evidence type="ECO:0000256" key="1">
    <source>
        <dbReference type="SAM" id="Phobius"/>
    </source>
</evidence>
<keyword evidence="3" id="KW-1185">Reference proteome</keyword>
<keyword evidence="1" id="KW-0472">Membrane</keyword>
<evidence type="ECO:0008006" key="4">
    <source>
        <dbReference type="Google" id="ProtNLM"/>
    </source>
</evidence>
<evidence type="ECO:0000313" key="2">
    <source>
        <dbReference type="EMBL" id="KAE9525048.1"/>
    </source>
</evidence>
<name>A0A6G0T3Q7_APHGL</name>
<gene>
    <name evidence="2" type="ORF">AGLY_014462</name>
</gene>
<proteinExistence type="predicted"/>
<dbReference type="EMBL" id="VYZN01000064">
    <property type="protein sequence ID" value="KAE9525048.1"/>
    <property type="molecule type" value="Genomic_DNA"/>
</dbReference>
<dbReference type="AlphaFoldDB" id="A0A6G0T3Q7"/>
<keyword evidence="1" id="KW-1133">Transmembrane helix</keyword>
<accession>A0A6G0T3Q7</accession>
<feature type="transmembrane region" description="Helical" evidence="1">
    <location>
        <begin position="70"/>
        <end position="90"/>
    </location>
</feature>
<organism evidence="2 3">
    <name type="scientific">Aphis glycines</name>
    <name type="common">Soybean aphid</name>
    <dbReference type="NCBI Taxonomy" id="307491"/>
    <lineage>
        <taxon>Eukaryota</taxon>
        <taxon>Metazoa</taxon>
        <taxon>Ecdysozoa</taxon>
        <taxon>Arthropoda</taxon>
        <taxon>Hexapoda</taxon>
        <taxon>Insecta</taxon>
        <taxon>Pterygota</taxon>
        <taxon>Neoptera</taxon>
        <taxon>Paraneoptera</taxon>
        <taxon>Hemiptera</taxon>
        <taxon>Sternorrhyncha</taxon>
        <taxon>Aphidomorpha</taxon>
        <taxon>Aphidoidea</taxon>
        <taxon>Aphididae</taxon>
        <taxon>Aphidini</taxon>
        <taxon>Aphis</taxon>
        <taxon>Aphis</taxon>
    </lineage>
</organism>
<protein>
    <recommendedName>
        <fullName evidence="4">Transmembrane protein</fullName>
    </recommendedName>
</protein>
<evidence type="ECO:0000313" key="3">
    <source>
        <dbReference type="Proteomes" id="UP000475862"/>
    </source>
</evidence>
<reference evidence="2 3" key="1">
    <citation type="submission" date="2019-08" db="EMBL/GenBank/DDBJ databases">
        <title>The genome of the soybean aphid Biotype 1, its phylome, world population structure and adaptation to the North American continent.</title>
        <authorList>
            <person name="Giordano R."/>
            <person name="Donthu R.K."/>
            <person name="Hernandez A.G."/>
            <person name="Wright C.L."/>
            <person name="Zimin A.V."/>
        </authorList>
    </citation>
    <scope>NUCLEOTIDE SEQUENCE [LARGE SCALE GENOMIC DNA]</scope>
    <source>
        <tissue evidence="2">Whole aphids</tissue>
    </source>
</reference>
<comment type="caution">
    <text evidence="2">The sequence shown here is derived from an EMBL/GenBank/DDBJ whole genome shotgun (WGS) entry which is preliminary data.</text>
</comment>
<dbReference type="Proteomes" id="UP000475862">
    <property type="component" value="Unassembled WGS sequence"/>
</dbReference>